<proteinExistence type="predicted"/>
<dbReference type="EMBL" id="CP144460">
    <property type="protein sequence ID" value="XBS37715.1"/>
    <property type="molecule type" value="Genomic_DNA"/>
</dbReference>
<feature type="region of interest" description="Disordered" evidence="1">
    <location>
        <begin position="33"/>
        <end position="60"/>
    </location>
</feature>
<evidence type="ECO:0000256" key="1">
    <source>
        <dbReference type="SAM" id="MobiDB-lite"/>
    </source>
</evidence>
<accession>A0AAU7P7J1</accession>
<dbReference type="AlphaFoldDB" id="A0AAU7P7J1"/>
<organism evidence="2">
    <name type="scientific">Xanthomonas sp. 10-10</name>
    <dbReference type="NCBI Taxonomy" id="3115848"/>
    <lineage>
        <taxon>Bacteria</taxon>
        <taxon>Pseudomonadati</taxon>
        <taxon>Pseudomonadota</taxon>
        <taxon>Gammaproteobacteria</taxon>
        <taxon>Lysobacterales</taxon>
        <taxon>Lysobacteraceae</taxon>
        <taxon>Xanthomonas</taxon>
    </lineage>
</organism>
<protein>
    <submittedName>
        <fullName evidence="2">Uncharacterized protein</fullName>
    </submittedName>
</protein>
<reference evidence="2" key="1">
    <citation type="submission" date="2024-02" db="EMBL/GenBank/DDBJ databases">
        <title>Complete genome sequence of Xanthomonas sp. 10-10.</title>
        <authorList>
            <person name="Biessy A."/>
            <person name="Ciotola M."/>
            <person name="Cadieux M."/>
            <person name="Soufiane B."/>
            <person name="Laforest M."/>
            <person name="Filion M."/>
        </authorList>
    </citation>
    <scope>NUCLEOTIDE SEQUENCE</scope>
    <source>
        <strain evidence="2">10-10</strain>
    </source>
</reference>
<name>A0AAU7P7J1_9XANT</name>
<dbReference type="RefSeq" id="WP_259167166.1">
    <property type="nucleotide sequence ID" value="NZ_CP144460.1"/>
</dbReference>
<sequence length="331" mass="35572">MKKGRLAAVLTVVVCLGGLFLLLSGGTDRKGVAEVTPVSTTSPVQRSTSPTRDWNATPLPPLGTPLRSVFADLRRRAEMGDPRAACRLAAESQRCDNLHEQVASYDEQLWKLEQGRRTTSAAERAGLPAREASLEAIGDSLLTVVKDCEGAPQLSSAERVSLWRQGALAGQPAALANYAVGNAFKFRDLLEVVPELERYRREAEGMALQAAAKGDLRTSLVLAAAYSPRRDSGGRIFLAQVVKPDMARSLALYRRGAQLLPAKSPAQTRSAIDDNVAWLQQRASAADLVRADALAAQWSREWSSLVANRPNEIIVEADGGVASMGPTSCSR</sequence>
<evidence type="ECO:0000313" key="2">
    <source>
        <dbReference type="EMBL" id="XBS37715.1"/>
    </source>
</evidence>
<feature type="compositionally biased region" description="Polar residues" evidence="1">
    <location>
        <begin position="37"/>
        <end position="54"/>
    </location>
</feature>
<gene>
    <name evidence="2" type="ORF">VZ068_20270</name>
</gene>